<dbReference type="eggNOG" id="COG0438">
    <property type="taxonomic scope" value="Bacteria"/>
</dbReference>
<organism evidence="2 3">
    <name type="scientific">Butyrivibrio proteoclasticus (strain ATCC 51982 / DSM 14932 / B316)</name>
    <name type="common">Clostridium proteoclasticum</name>
    <dbReference type="NCBI Taxonomy" id="515622"/>
    <lineage>
        <taxon>Bacteria</taxon>
        <taxon>Bacillati</taxon>
        <taxon>Bacillota</taxon>
        <taxon>Clostridia</taxon>
        <taxon>Lachnospirales</taxon>
        <taxon>Lachnospiraceae</taxon>
        <taxon>Butyrivibrio</taxon>
    </lineage>
</organism>
<keyword evidence="3" id="KW-1185">Reference proteome</keyword>
<dbReference type="GO" id="GO:0016757">
    <property type="term" value="F:glycosyltransferase activity"/>
    <property type="evidence" value="ECO:0007669"/>
    <property type="project" value="InterPro"/>
</dbReference>
<dbReference type="InterPro" id="IPR001296">
    <property type="entry name" value="Glyco_trans_1"/>
</dbReference>
<gene>
    <name evidence="2" type="ordered locus">bpr_I0398</name>
</gene>
<sequence>MKTIHILINCYWGSGMSGGDRRTIEMLRRWNNTSEYRFLVYTTHDFARLLTEEGIDKYEIVYTDKEKNGKNIIVEYFKRMAECYRLLKERVKTNDIIYSSTDIMPDVMPGCWIKKKNKTVIWEITTYHLFEKFYKRPGNVFTNFLSCQQQKASISSGVKYADKYFTTSPIVLNYLEKRCKSKKVYLTDCAVDIEAIDRANSEVNGYDACFLARLNYSKGVLELPEIWQKVISERPGAKLAIMGKGNKEFEEELRSKIDNMGVSESIDLLGFMSSEDAWSVIKKSNCFLFTSHEEGWGMAVAEALTAGTPVVAYRLPIFERLFPEGTIYCPFLDIDAMARGVLKVNESYELRASLGKNGSEYIRNHYTLNSMAQKELKYILQ</sequence>
<evidence type="ECO:0000259" key="1">
    <source>
        <dbReference type="Pfam" id="PF00534"/>
    </source>
</evidence>
<dbReference type="EMBL" id="CP001810">
    <property type="protein sequence ID" value="ADL33146.1"/>
    <property type="molecule type" value="Genomic_DNA"/>
</dbReference>
<dbReference type="AlphaFoldDB" id="E0RZE9"/>
<proteinExistence type="predicted"/>
<evidence type="ECO:0000313" key="3">
    <source>
        <dbReference type="Proteomes" id="UP000001299"/>
    </source>
</evidence>
<dbReference type="STRING" id="515622.bpr_I0398"/>
<dbReference type="HOGENOM" id="CLU_711012_0_0_9"/>
<reference evidence="2 3" key="1">
    <citation type="journal article" date="2010" name="PLoS ONE">
        <title>The glycobiome of the rumen bacterium Butyrivibrio proteoclasticus B316(T) highlights adaptation to a polysaccharide-rich environment.</title>
        <authorList>
            <person name="Kelly W.J."/>
            <person name="Leahy S.C."/>
            <person name="Altermann E."/>
            <person name="Yeoman C.J."/>
            <person name="Dunne J.C."/>
            <person name="Kong Z."/>
            <person name="Pacheco D.M."/>
            <person name="Li D."/>
            <person name="Noel S.J."/>
            <person name="Moon C.D."/>
            <person name="Cookson A.L."/>
            <person name="Attwood G.T."/>
        </authorList>
    </citation>
    <scope>NUCLEOTIDE SEQUENCE [LARGE SCALE GENOMIC DNA]</scope>
    <source>
        <strain evidence="3">ATCC 51982 / DSM 14932 / B316</strain>
    </source>
</reference>
<dbReference type="CAZy" id="GT4">
    <property type="family name" value="Glycosyltransferase Family 4"/>
</dbReference>
<dbReference type="SUPFAM" id="SSF53756">
    <property type="entry name" value="UDP-Glycosyltransferase/glycogen phosphorylase"/>
    <property type="match status" value="1"/>
</dbReference>
<dbReference type="KEGG" id="bpb:bpr_I0398"/>
<dbReference type="Proteomes" id="UP000001299">
    <property type="component" value="Chromosome 1"/>
</dbReference>
<dbReference type="PANTHER" id="PTHR12526">
    <property type="entry name" value="GLYCOSYLTRANSFERASE"/>
    <property type="match status" value="1"/>
</dbReference>
<accession>E0RZE9</accession>
<name>E0RZE9_BUTPB</name>
<dbReference type="Gene3D" id="3.40.50.2000">
    <property type="entry name" value="Glycogen Phosphorylase B"/>
    <property type="match status" value="2"/>
</dbReference>
<dbReference type="Pfam" id="PF00534">
    <property type="entry name" value="Glycos_transf_1"/>
    <property type="match status" value="1"/>
</dbReference>
<feature type="domain" description="Glycosyl transferase family 1" evidence="1">
    <location>
        <begin position="202"/>
        <end position="359"/>
    </location>
</feature>
<protein>
    <submittedName>
        <fullName evidence="2">Glycosyl transferase GT4 family</fullName>
    </submittedName>
</protein>
<evidence type="ECO:0000313" key="2">
    <source>
        <dbReference type="EMBL" id="ADL33146.1"/>
    </source>
</evidence>
<dbReference type="PANTHER" id="PTHR12526:SF630">
    <property type="entry name" value="GLYCOSYLTRANSFERASE"/>
    <property type="match status" value="1"/>
</dbReference>
<dbReference type="CDD" id="cd03801">
    <property type="entry name" value="GT4_PimA-like"/>
    <property type="match status" value="1"/>
</dbReference>
<keyword evidence="2" id="KW-0808">Transferase</keyword>